<dbReference type="GO" id="GO:0004144">
    <property type="term" value="F:diacylglycerol O-acyltransferase activity"/>
    <property type="evidence" value="ECO:0000318"/>
    <property type="project" value="GO_Central"/>
</dbReference>
<evidence type="ECO:0000256" key="4">
    <source>
        <dbReference type="ARBA" id="ARBA00022679"/>
    </source>
</evidence>
<proteinExistence type="inferred from homology"/>
<dbReference type="eggNOG" id="KOG0831">
    <property type="taxonomic scope" value="Eukaryota"/>
</dbReference>
<keyword evidence="9 11" id="KW-0472">Membrane</keyword>
<dbReference type="Proteomes" id="UP000009022">
    <property type="component" value="Unassembled WGS sequence"/>
</dbReference>
<dbReference type="PANTHER" id="PTHR12317:SF79">
    <property type="entry name" value="ACYLTRANSFERASE"/>
    <property type="match status" value="1"/>
</dbReference>
<keyword evidence="4 11" id="KW-0808">Transferase</keyword>
<keyword evidence="5 11" id="KW-0812">Transmembrane</keyword>
<evidence type="ECO:0000256" key="8">
    <source>
        <dbReference type="ARBA" id="ARBA00023098"/>
    </source>
</evidence>
<keyword evidence="10" id="KW-0012">Acyltransferase</keyword>
<evidence type="ECO:0000256" key="5">
    <source>
        <dbReference type="ARBA" id="ARBA00022692"/>
    </source>
</evidence>
<protein>
    <recommendedName>
        <fullName evidence="11">Acyltransferase</fullName>
        <ecNumber evidence="11">2.3.1.-</ecNumber>
    </recommendedName>
</protein>
<keyword evidence="6 11" id="KW-0256">Endoplasmic reticulum</keyword>
<feature type="transmembrane region" description="Helical" evidence="11">
    <location>
        <begin position="47"/>
        <end position="65"/>
    </location>
</feature>
<dbReference type="Pfam" id="PF03982">
    <property type="entry name" value="DAGAT"/>
    <property type="match status" value="1"/>
</dbReference>
<organism evidence="12 13">
    <name type="scientific">Trichoplax adhaerens</name>
    <name type="common">Trichoplax reptans</name>
    <dbReference type="NCBI Taxonomy" id="10228"/>
    <lineage>
        <taxon>Eukaryota</taxon>
        <taxon>Metazoa</taxon>
        <taxon>Placozoa</taxon>
        <taxon>Uniplacotomia</taxon>
        <taxon>Trichoplacea</taxon>
        <taxon>Trichoplacidae</taxon>
        <taxon>Trichoplax</taxon>
    </lineage>
</organism>
<evidence type="ECO:0000256" key="2">
    <source>
        <dbReference type="ARBA" id="ARBA00005420"/>
    </source>
</evidence>
<dbReference type="PANTHER" id="PTHR12317">
    <property type="entry name" value="DIACYLGLYCEROL O-ACYLTRANSFERASE"/>
    <property type="match status" value="1"/>
</dbReference>
<evidence type="ECO:0000256" key="9">
    <source>
        <dbReference type="ARBA" id="ARBA00023136"/>
    </source>
</evidence>
<dbReference type="EC" id="2.3.1.-" evidence="11"/>
<comment type="similarity">
    <text evidence="2 11">Belongs to the diacylglycerol acyltransferase family.</text>
</comment>
<dbReference type="OMA" id="WTPWRRE"/>
<dbReference type="EMBL" id="DS985241">
    <property type="protein sequence ID" value="EDV28893.1"/>
    <property type="molecule type" value="Genomic_DNA"/>
</dbReference>
<comment type="subcellular location">
    <subcellularLocation>
        <location evidence="1 11">Endoplasmic reticulum membrane</location>
        <topology evidence="1 11">Multi-pass membrane protein</topology>
    </subcellularLocation>
</comment>
<gene>
    <name evidence="12" type="ORF">TRIADDRAFT_63184</name>
</gene>
<evidence type="ECO:0000256" key="7">
    <source>
        <dbReference type="ARBA" id="ARBA00022989"/>
    </source>
</evidence>
<dbReference type="FunCoup" id="B3RM34">
    <property type="interactions" value="121"/>
</dbReference>
<dbReference type="HOGENOM" id="CLU_023995_0_1_1"/>
<keyword evidence="7 11" id="KW-1133">Transmembrane helix</keyword>
<evidence type="ECO:0000256" key="6">
    <source>
        <dbReference type="ARBA" id="ARBA00022824"/>
    </source>
</evidence>
<dbReference type="OrthoDB" id="264532at2759"/>
<dbReference type="GeneID" id="6749310"/>
<evidence type="ECO:0000256" key="10">
    <source>
        <dbReference type="ARBA" id="ARBA00023315"/>
    </source>
</evidence>
<reference evidence="12 13" key="1">
    <citation type="journal article" date="2008" name="Nature">
        <title>The Trichoplax genome and the nature of placozoans.</title>
        <authorList>
            <person name="Srivastava M."/>
            <person name="Begovic E."/>
            <person name="Chapman J."/>
            <person name="Putnam N.H."/>
            <person name="Hellsten U."/>
            <person name="Kawashima T."/>
            <person name="Kuo A."/>
            <person name="Mitros T."/>
            <person name="Salamov A."/>
            <person name="Carpenter M.L."/>
            <person name="Signorovitch A.Y."/>
            <person name="Moreno M.A."/>
            <person name="Kamm K."/>
            <person name="Grimwood J."/>
            <person name="Schmutz J."/>
            <person name="Shapiro H."/>
            <person name="Grigoriev I.V."/>
            <person name="Buss L.W."/>
            <person name="Schierwater B."/>
            <person name="Dellaporta S.L."/>
            <person name="Rokhsar D.S."/>
        </authorList>
    </citation>
    <scope>NUCLEOTIDE SEQUENCE [LARGE SCALE GENOMIC DNA]</scope>
    <source>
        <strain evidence="12 13">Grell-BS-1999</strain>
    </source>
</reference>
<dbReference type="InParanoid" id="B3RM34"/>
<evidence type="ECO:0000313" key="12">
    <source>
        <dbReference type="EMBL" id="EDV28893.1"/>
    </source>
</evidence>
<dbReference type="PhylomeDB" id="B3RM34"/>
<name>B3RM34_TRIAD</name>
<sequence length="340" mass="39035">MKVFGIDFAPLNIPFQRRIQTFATLVAVVLFLFGHSVGLAMTICGLLFPPLTVPILFYLVWIYFFDSQCPRRGGRRIEFFRNWSFWRYFSDYFPCKVIKTCQLDPSRNYLFAYHPHGLISLGFQVTFVANGNDFQEQFPGIIVHPLTLSLVFRFPFIRDFLLSVGVCDVSRDSCQYILEKMGPGHSIGIVIGGAAEALDAHPGYSRLKLKNRRGFIRIALKSGADLVPMYCFGENDLYDQASNPPGSWLRNFQIRFMRATTFIPPLFHGRGVFNYSFGLLPYRKPLNVVVGKPICVEKVENPTEEQVAELHQIYISSLKELFTQYRKEYSTNEVEEISLI</sequence>
<keyword evidence="3" id="KW-0444">Lipid biosynthesis</keyword>
<dbReference type="AlphaFoldDB" id="B3RM34"/>
<evidence type="ECO:0000256" key="3">
    <source>
        <dbReference type="ARBA" id="ARBA00022516"/>
    </source>
</evidence>
<dbReference type="CDD" id="cd07987">
    <property type="entry name" value="LPLAT_MGAT-like"/>
    <property type="match status" value="1"/>
</dbReference>
<dbReference type="RefSeq" id="XP_002108095.1">
    <property type="nucleotide sequence ID" value="XM_002108059.1"/>
</dbReference>
<evidence type="ECO:0000256" key="1">
    <source>
        <dbReference type="ARBA" id="ARBA00004477"/>
    </source>
</evidence>
<dbReference type="STRING" id="10228.B3RM34"/>
<dbReference type="KEGG" id="tad:TRIADDRAFT_63184"/>
<keyword evidence="13" id="KW-1185">Reference proteome</keyword>
<evidence type="ECO:0000256" key="11">
    <source>
        <dbReference type="RuleBase" id="RU367023"/>
    </source>
</evidence>
<keyword evidence="8" id="KW-0443">Lipid metabolism</keyword>
<dbReference type="InterPro" id="IPR007130">
    <property type="entry name" value="DAGAT"/>
</dbReference>
<dbReference type="GO" id="GO:0019432">
    <property type="term" value="P:triglyceride biosynthetic process"/>
    <property type="evidence" value="ECO:0000318"/>
    <property type="project" value="GO_Central"/>
</dbReference>
<dbReference type="CTD" id="6749310"/>
<feature type="transmembrane region" description="Helical" evidence="11">
    <location>
        <begin position="21"/>
        <end position="41"/>
    </location>
</feature>
<evidence type="ECO:0000313" key="13">
    <source>
        <dbReference type="Proteomes" id="UP000009022"/>
    </source>
</evidence>
<dbReference type="SUPFAM" id="SSF69593">
    <property type="entry name" value="Glycerol-3-phosphate (1)-acyltransferase"/>
    <property type="match status" value="1"/>
</dbReference>
<accession>B3RM34</accession>
<dbReference type="GO" id="GO:0005789">
    <property type="term" value="C:endoplasmic reticulum membrane"/>
    <property type="evidence" value="ECO:0000318"/>
    <property type="project" value="GO_Central"/>
</dbReference>